<dbReference type="Gene3D" id="2.150.10.10">
    <property type="entry name" value="Serralysin-like metalloprotease, C-terminal"/>
    <property type="match status" value="2"/>
</dbReference>
<dbReference type="GO" id="GO:0005509">
    <property type="term" value="F:calcium ion binding"/>
    <property type="evidence" value="ECO:0007669"/>
    <property type="project" value="InterPro"/>
</dbReference>
<dbReference type="InterPro" id="IPR050557">
    <property type="entry name" value="RTX_toxin/Mannuronan_C5-epim"/>
</dbReference>
<keyword evidence="3" id="KW-0614">Plasmid</keyword>
<dbReference type="PRINTS" id="PR00313">
    <property type="entry name" value="CABNDNGRPT"/>
</dbReference>
<dbReference type="EMBL" id="CP020910">
    <property type="protein sequence ID" value="ARQ13516.1"/>
    <property type="molecule type" value="Genomic_DNA"/>
</dbReference>
<dbReference type="InterPro" id="IPR011049">
    <property type="entry name" value="Serralysin-like_metalloprot_C"/>
</dbReference>
<organism evidence="3 4">
    <name type="scientific">Rhizobium etli</name>
    <dbReference type="NCBI Taxonomy" id="29449"/>
    <lineage>
        <taxon>Bacteria</taxon>
        <taxon>Pseudomonadati</taxon>
        <taxon>Pseudomonadota</taxon>
        <taxon>Alphaproteobacteria</taxon>
        <taxon>Hyphomicrobiales</taxon>
        <taxon>Rhizobiaceae</taxon>
        <taxon>Rhizobium/Agrobacterium group</taxon>
        <taxon>Rhizobium</taxon>
    </lineage>
</organism>
<dbReference type="GO" id="GO:0005576">
    <property type="term" value="C:extracellular region"/>
    <property type="evidence" value="ECO:0007669"/>
    <property type="project" value="UniProtKB-SubCell"/>
</dbReference>
<comment type="subcellular location">
    <subcellularLocation>
        <location evidence="1">Secreted</location>
    </subcellularLocation>
</comment>
<gene>
    <name evidence="3" type="primary">nodO</name>
    <name evidence="3" type="ORF">NXC12_PD00428</name>
</gene>
<dbReference type="PANTHER" id="PTHR38340:SF1">
    <property type="entry name" value="S-LAYER PROTEIN"/>
    <property type="match status" value="1"/>
</dbReference>
<dbReference type="PANTHER" id="PTHR38340">
    <property type="entry name" value="S-LAYER PROTEIN"/>
    <property type="match status" value="1"/>
</dbReference>
<dbReference type="SUPFAM" id="SSF51120">
    <property type="entry name" value="beta-Roll"/>
    <property type="match status" value="1"/>
</dbReference>
<dbReference type="AlphaFoldDB" id="A0AAN1BN64"/>
<dbReference type="Pfam" id="PF00353">
    <property type="entry name" value="HemolysinCabind"/>
    <property type="match status" value="3"/>
</dbReference>
<evidence type="ECO:0000256" key="2">
    <source>
        <dbReference type="ARBA" id="ARBA00022525"/>
    </source>
</evidence>
<accession>A0AAN1BN64</accession>
<name>A0AAN1BN64_RHIET</name>
<dbReference type="PROSITE" id="PS00330">
    <property type="entry name" value="HEMOLYSIN_CALCIUM"/>
    <property type="match status" value="1"/>
</dbReference>
<evidence type="ECO:0000256" key="1">
    <source>
        <dbReference type="ARBA" id="ARBA00004613"/>
    </source>
</evidence>
<dbReference type="Proteomes" id="UP000194159">
    <property type="component" value="Plasmid pRetNXC12d"/>
</dbReference>
<evidence type="ECO:0000313" key="4">
    <source>
        <dbReference type="Proteomes" id="UP000194159"/>
    </source>
</evidence>
<proteinExistence type="predicted"/>
<dbReference type="InterPro" id="IPR001343">
    <property type="entry name" value="Hemolysn_Ca-bd"/>
</dbReference>
<evidence type="ECO:0000313" key="3">
    <source>
        <dbReference type="EMBL" id="ARQ13516.1"/>
    </source>
</evidence>
<keyword evidence="2" id="KW-0964">Secreted</keyword>
<sequence length="257" mass="26997">MYVGTESNDTINASNDDDMIFGKGGDDEIDARAGADRVFSGGGDDFVIGGVGNDRIHGEDGNDFLFGGRDEGHISGQDDDFIDGGRGDDEILVGDGRDSLMGGEGSDAFIFKFHDPTPGTPEPGSHVGEIPEPVSTILDFNSAQDTFQFTSGFFNYDGNGEDAPVETFYSGNASGASGQRIVVITDKSFASASDARGAISGGHDGDIIVYHNAKTDTADLAYVSSPKQVDVFAHLSEVHSVSDLANMHLAASDFMFV</sequence>
<geneLocation type="plasmid" evidence="4">
    <name>pretnxc12d</name>
</geneLocation>
<protein>
    <submittedName>
        <fullName evidence="3">Nodulation protein NodO</fullName>
    </submittedName>
</protein>
<dbReference type="InterPro" id="IPR018511">
    <property type="entry name" value="Hemolysin-typ_Ca-bd_CS"/>
</dbReference>
<reference evidence="3 4" key="1">
    <citation type="submission" date="2017-04" db="EMBL/GenBank/DDBJ databases">
        <title>Complete genome sequences of Rhizobium genomic linages associated to common bean (phaseolus vulgaris).</title>
        <authorList>
            <person name="Santamaria R.I."/>
            <person name="Bustos P."/>
            <person name="Perez-Carrascal O."/>
            <person name="Martinez-Flores I."/>
            <person name="Juarez S."/>
            <person name="Lozano L."/>
            <person name="Miranda F."/>
            <person name="Vinuesa P."/>
            <person name="Martinez-Romero E."/>
            <person name="Cevallos M.A."/>
            <person name="Romero D."/>
            <person name="Davila G."/>
            <person name="Gonzalez V."/>
        </authorList>
    </citation>
    <scope>NUCLEOTIDE SEQUENCE [LARGE SCALE GENOMIC DNA]</scope>
    <source>
        <strain evidence="3 4">NXC12</strain>
        <plasmid evidence="4">pretnxc12d</plasmid>
    </source>
</reference>